<evidence type="ECO:0000313" key="2">
    <source>
        <dbReference type="EMBL" id="RDW75779.1"/>
    </source>
</evidence>
<dbReference type="CDD" id="cd00586">
    <property type="entry name" value="4HBT"/>
    <property type="match status" value="1"/>
</dbReference>
<dbReference type="AlphaFoldDB" id="A0A3D8RP02"/>
<organism evidence="2 3">
    <name type="scientific">Coleophoma crateriformis</name>
    <dbReference type="NCBI Taxonomy" id="565419"/>
    <lineage>
        <taxon>Eukaryota</taxon>
        <taxon>Fungi</taxon>
        <taxon>Dikarya</taxon>
        <taxon>Ascomycota</taxon>
        <taxon>Pezizomycotina</taxon>
        <taxon>Leotiomycetes</taxon>
        <taxon>Helotiales</taxon>
        <taxon>Dermateaceae</taxon>
        <taxon>Coleophoma</taxon>
    </lineage>
</organism>
<name>A0A3D8RP02_9HELO</name>
<dbReference type="Proteomes" id="UP000256328">
    <property type="component" value="Unassembled WGS sequence"/>
</dbReference>
<dbReference type="SUPFAM" id="SSF54637">
    <property type="entry name" value="Thioesterase/thiol ester dehydrase-isomerase"/>
    <property type="match status" value="1"/>
</dbReference>
<dbReference type="Pfam" id="PF13279">
    <property type="entry name" value="4HBT_2"/>
    <property type="match status" value="1"/>
</dbReference>
<protein>
    <recommendedName>
        <fullName evidence="4">Capsule polysaccharide biosynthesis protein</fullName>
    </recommendedName>
</protein>
<dbReference type="OrthoDB" id="265761at2759"/>
<dbReference type="EMBL" id="PDLN01000009">
    <property type="protein sequence ID" value="RDW75779.1"/>
    <property type="molecule type" value="Genomic_DNA"/>
</dbReference>
<reference evidence="2 3" key="1">
    <citation type="journal article" date="2018" name="IMA Fungus">
        <title>IMA Genome-F 9: Draft genome sequence of Annulohypoxylon stygium, Aspergillus mulundensis, Berkeleyomyces basicola (syn. Thielaviopsis basicola), Ceratocystis smalleyi, two Cercospora beticola strains, Coleophoma cylindrospora, Fusarium fracticaudum, Phialophora cf. hyalina, and Morchella septimelata.</title>
        <authorList>
            <person name="Wingfield B.D."/>
            <person name="Bills G.F."/>
            <person name="Dong Y."/>
            <person name="Huang W."/>
            <person name="Nel W.J."/>
            <person name="Swalarsk-Parry B.S."/>
            <person name="Vaghefi N."/>
            <person name="Wilken P.M."/>
            <person name="An Z."/>
            <person name="de Beer Z.W."/>
            <person name="De Vos L."/>
            <person name="Chen L."/>
            <person name="Duong T.A."/>
            <person name="Gao Y."/>
            <person name="Hammerbacher A."/>
            <person name="Kikkert J.R."/>
            <person name="Li Y."/>
            <person name="Li H."/>
            <person name="Li K."/>
            <person name="Li Q."/>
            <person name="Liu X."/>
            <person name="Ma X."/>
            <person name="Naidoo K."/>
            <person name="Pethybridge S.J."/>
            <person name="Sun J."/>
            <person name="Steenkamp E.T."/>
            <person name="van der Nest M.A."/>
            <person name="van Wyk S."/>
            <person name="Wingfield M.J."/>
            <person name="Xiong C."/>
            <person name="Yue Q."/>
            <person name="Zhang X."/>
        </authorList>
    </citation>
    <scope>NUCLEOTIDE SEQUENCE [LARGE SCALE GENOMIC DNA]</scope>
    <source>
        <strain evidence="2 3">BP5796</strain>
    </source>
</reference>
<proteinExistence type="inferred from homology"/>
<gene>
    <name evidence="2" type="ORF">BP5796_06600</name>
</gene>
<dbReference type="PANTHER" id="PTHR12475:SF4">
    <property type="entry name" value="PROTEIN THEM6"/>
    <property type="match status" value="1"/>
</dbReference>
<evidence type="ECO:0000256" key="1">
    <source>
        <dbReference type="ARBA" id="ARBA00038476"/>
    </source>
</evidence>
<dbReference type="Gene3D" id="3.10.129.10">
    <property type="entry name" value="Hotdog Thioesterase"/>
    <property type="match status" value="1"/>
</dbReference>
<keyword evidence="3" id="KW-1185">Reference proteome</keyword>
<comment type="similarity">
    <text evidence="1">Belongs to the lcsJ thioesterase family.</text>
</comment>
<dbReference type="PANTHER" id="PTHR12475">
    <property type="match status" value="1"/>
</dbReference>
<dbReference type="InterPro" id="IPR051490">
    <property type="entry name" value="THEM6_lcsJ_thioesterase"/>
</dbReference>
<sequence>MWTLRIVNAFRFCLRSQRPKVAPSPDQIFQPLITTSQCPLMEIDFNLHKTNSSYFSDVDIARTHLMCTLFSTGIEQMRGGTAAITGSKAPLFGIALGAVSCSFKKELKPYETYELWTRILSWDSKWIFVVTHFVRKDSVTPRRFSLYPEQNNECADDHDGKLPQDSIVASALSRCVFKQGRKTVSPEFMLKASGLLPDETLSDKVELMRCSATMKGEEAQAHLNMILDEKVKMTTTEKVELERRRGMKVANALAVQSQQALETEFSGDEAALGKHTDGTGIRGIVSTLCQLAHLRKSQIL</sequence>
<dbReference type="InterPro" id="IPR029069">
    <property type="entry name" value="HotDog_dom_sf"/>
</dbReference>
<evidence type="ECO:0008006" key="4">
    <source>
        <dbReference type="Google" id="ProtNLM"/>
    </source>
</evidence>
<comment type="caution">
    <text evidence="2">The sequence shown here is derived from an EMBL/GenBank/DDBJ whole genome shotgun (WGS) entry which is preliminary data.</text>
</comment>
<accession>A0A3D8RP02</accession>
<evidence type="ECO:0000313" key="3">
    <source>
        <dbReference type="Proteomes" id="UP000256328"/>
    </source>
</evidence>